<gene>
    <name evidence="1" type="ORF">AZE42_13965</name>
</gene>
<evidence type="ECO:0000313" key="2">
    <source>
        <dbReference type="Proteomes" id="UP000183567"/>
    </source>
</evidence>
<comment type="caution">
    <text evidence="1">The sequence shown here is derived from an EMBL/GenBank/DDBJ whole genome shotgun (WGS) entry which is preliminary data.</text>
</comment>
<organism evidence="1 2">
    <name type="scientific">Rhizopogon vesiculosus</name>
    <dbReference type="NCBI Taxonomy" id="180088"/>
    <lineage>
        <taxon>Eukaryota</taxon>
        <taxon>Fungi</taxon>
        <taxon>Dikarya</taxon>
        <taxon>Basidiomycota</taxon>
        <taxon>Agaricomycotina</taxon>
        <taxon>Agaricomycetes</taxon>
        <taxon>Agaricomycetidae</taxon>
        <taxon>Boletales</taxon>
        <taxon>Suillineae</taxon>
        <taxon>Rhizopogonaceae</taxon>
        <taxon>Rhizopogon</taxon>
    </lineage>
</organism>
<dbReference type="Proteomes" id="UP000183567">
    <property type="component" value="Unassembled WGS sequence"/>
</dbReference>
<dbReference type="AlphaFoldDB" id="A0A1J8Q355"/>
<proteinExistence type="predicted"/>
<sequence>MLKMEDCSETQTGSQNIFKRRRKFVRSQRLRDPRLTPIHLQVNRSEPFEGTRNAYKINLD</sequence>
<accession>A0A1J8Q355</accession>
<name>A0A1J8Q355_9AGAM</name>
<keyword evidence="2" id="KW-1185">Reference proteome</keyword>
<reference evidence="1 2" key="1">
    <citation type="submission" date="2016-03" db="EMBL/GenBank/DDBJ databases">
        <title>Comparative genomics of the ectomycorrhizal sister species Rhizopogon vinicolor and Rhizopogon vesiculosus (Basidiomycota: Boletales) reveals a divergence of the mating type B locus.</title>
        <authorList>
            <person name="Mujic A.B."/>
            <person name="Kuo A."/>
            <person name="Tritt A."/>
            <person name="Lipzen A."/>
            <person name="Chen C."/>
            <person name="Johnson J."/>
            <person name="Sharma A."/>
            <person name="Barry K."/>
            <person name="Grigoriev I.V."/>
            <person name="Spatafora J.W."/>
        </authorList>
    </citation>
    <scope>NUCLEOTIDE SEQUENCE [LARGE SCALE GENOMIC DNA]</scope>
    <source>
        <strain evidence="1 2">AM-OR11-056</strain>
    </source>
</reference>
<dbReference type="EMBL" id="LVVM01003091">
    <property type="protein sequence ID" value="OJA15509.1"/>
    <property type="molecule type" value="Genomic_DNA"/>
</dbReference>
<protein>
    <submittedName>
        <fullName evidence="1">Uncharacterized protein</fullName>
    </submittedName>
</protein>
<evidence type="ECO:0000313" key="1">
    <source>
        <dbReference type="EMBL" id="OJA15509.1"/>
    </source>
</evidence>